<name>A0ACC4B5G8_POPAL</name>
<organism evidence="1 2">
    <name type="scientific">Populus alba</name>
    <name type="common">White poplar</name>
    <dbReference type="NCBI Taxonomy" id="43335"/>
    <lineage>
        <taxon>Eukaryota</taxon>
        <taxon>Viridiplantae</taxon>
        <taxon>Streptophyta</taxon>
        <taxon>Embryophyta</taxon>
        <taxon>Tracheophyta</taxon>
        <taxon>Spermatophyta</taxon>
        <taxon>Magnoliopsida</taxon>
        <taxon>eudicotyledons</taxon>
        <taxon>Gunneridae</taxon>
        <taxon>Pentapetalae</taxon>
        <taxon>rosids</taxon>
        <taxon>fabids</taxon>
        <taxon>Malpighiales</taxon>
        <taxon>Salicaceae</taxon>
        <taxon>Saliceae</taxon>
        <taxon>Populus</taxon>
    </lineage>
</organism>
<accession>A0ACC4B5G8</accession>
<evidence type="ECO:0000313" key="1">
    <source>
        <dbReference type="EMBL" id="KAL3573616.1"/>
    </source>
</evidence>
<proteinExistence type="predicted"/>
<gene>
    <name evidence="1" type="ORF">D5086_024229</name>
</gene>
<dbReference type="EMBL" id="RCHU02000013">
    <property type="protein sequence ID" value="KAL3573616.1"/>
    <property type="molecule type" value="Genomic_DNA"/>
</dbReference>
<evidence type="ECO:0000313" key="2">
    <source>
        <dbReference type="Proteomes" id="UP000309997"/>
    </source>
</evidence>
<protein>
    <submittedName>
        <fullName evidence="1">Uncharacterized protein</fullName>
    </submittedName>
</protein>
<comment type="caution">
    <text evidence="1">The sequence shown here is derived from an EMBL/GenBank/DDBJ whole genome shotgun (WGS) entry which is preliminary data.</text>
</comment>
<sequence length="104" mass="12050">MATAARISSGSTDTHLQSFGVRGRSESDNSKGTQLTIWWFPGKGRKEFRLTKYREHVNRISIHYPSVIRSSRPINWMRPHSQFLSYRTHIMNKDRGRDGMILSA</sequence>
<reference evidence="1 2" key="1">
    <citation type="journal article" date="2024" name="Plant Biotechnol. J.">
        <title>Genome and CRISPR/Cas9 system of a widespread forest tree (Populus alba) in the world.</title>
        <authorList>
            <person name="Liu Y.J."/>
            <person name="Jiang P.F."/>
            <person name="Han X.M."/>
            <person name="Li X.Y."/>
            <person name="Wang H.M."/>
            <person name="Wang Y.J."/>
            <person name="Wang X.X."/>
            <person name="Zeng Q.Y."/>
        </authorList>
    </citation>
    <scope>NUCLEOTIDE SEQUENCE [LARGE SCALE GENOMIC DNA]</scope>
    <source>
        <strain evidence="2">cv. PAL-ZL1</strain>
    </source>
</reference>
<keyword evidence="2" id="KW-1185">Reference proteome</keyword>
<dbReference type="Proteomes" id="UP000309997">
    <property type="component" value="Unassembled WGS sequence"/>
</dbReference>